<feature type="domain" description="Peptidase S54 rhomboid" evidence="8">
    <location>
        <begin position="81"/>
        <end position="229"/>
    </location>
</feature>
<dbReference type="PANTHER" id="PTHR43731:SF14">
    <property type="entry name" value="PRESENILIN-ASSOCIATED RHOMBOID-LIKE PROTEIN, MITOCHONDRIAL"/>
    <property type="match status" value="1"/>
</dbReference>
<dbReference type="OrthoDB" id="9813074at2"/>
<evidence type="ECO:0000256" key="7">
    <source>
        <dbReference type="SAM" id="Phobius"/>
    </source>
</evidence>
<dbReference type="EMBL" id="RSCL01000001">
    <property type="protein sequence ID" value="RUT10069.1"/>
    <property type="molecule type" value="Genomic_DNA"/>
</dbReference>
<sequence>MIPVSDNVFLFTRAKPLAIWSLIGLNIALFLYELKLELSGELGYFINAWGVAPAEISGAMASTASGNAAASIAIIIRSTSLLAGMFLHGSFAQILGNMLFLWVFGSTLEKVLAPVRFLALYLGAGILTTIVQIFVEPNLAVPLIGANGAVAACLGAYIYKFPKVKIDSVLPLLVVFIPVEIPAFLYLFWWFIQQLFYGIGSLDIPPNGVNQWSIGYWTHGIGILFGAVFMRFQQR</sequence>
<keyword evidence="9" id="KW-0645">Protease</keyword>
<comment type="subcellular location">
    <subcellularLocation>
        <location evidence="1">Membrane</location>
        <topology evidence="1">Multi-pass membrane protein</topology>
    </subcellularLocation>
</comment>
<feature type="transmembrane region" description="Helical" evidence="7">
    <location>
        <begin position="141"/>
        <end position="159"/>
    </location>
</feature>
<dbReference type="Gene3D" id="1.20.1540.10">
    <property type="entry name" value="Rhomboid-like"/>
    <property type="match status" value="1"/>
</dbReference>
<reference evidence="9" key="1">
    <citation type="submission" date="2018-12" db="EMBL/GenBank/DDBJ databases">
        <authorList>
            <person name="Will S."/>
            <person name="Neumann-Schaal M."/>
            <person name="Henke P."/>
        </authorList>
    </citation>
    <scope>NUCLEOTIDE SEQUENCE</scope>
    <source>
        <strain evidence="9">PCC 7102</strain>
    </source>
</reference>
<dbReference type="SUPFAM" id="SSF144091">
    <property type="entry name" value="Rhomboid-like"/>
    <property type="match status" value="1"/>
</dbReference>
<feature type="transmembrane region" description="Helical" evidence="7">
    <location>
        <begin position="212"/>
        <end position="232"/>
    </location>
</feature>
<dbReference type="InterPro" id="IPR022764">
    <property type="entry name" value="Peptidase_S54_rhomboid_dom"/>
</dbReference>
<gene>
    <name evidence="9" type="ORF">DSM106972_005640</name>
</gene>
<reference evidence="9" key="2">
    <citation type="journal article" date="2019" name="Genome Biol. Evol.">
        <title>Day and night: Metabolic profiles and evolutionary relationships of six axenic non-marine cyanobacteria.</title>
        <authorList>
            <person name="Will S.E."/>
            <person name="Henke P."/>
            <person name="Boedeker C."/>
            <person name="Huang S."/>
            <person name="Brinkmann H."/>
            <person name="Rohde M."/>
            <person name="Jarek M."/>
            <person name="Friedl T."/>
            <person name="Seufert S."/>
            <person name="Schumacher M."/>
            <person name="Overmann J."/>
            <person name="Neumann-Schaal M."/>
            <person name="Petersen J."/>
        </authorList>
    </citation>
    <scope>NUCLEOTIDE SEQUENCE [LARGE SCALE GENOMIC DNA]</scope>
    <source>
        <strain evidence="9">PCC 7102</strain>
    </source>
</reference>
<dbReference type="InterPro" id="IPR035952">
    <property type="entry name" value="Rhomboid-like_sf"/>
</dbReference>
<evidence type="ECO:0000256" key="3">
    <source>
        <dbReference type="ARBA" id="ARBA00022692"/>
    </source>
</evidence>
<evidence type="ECO:0000256" key="6">
    <source>
        <dbReference type="ARBA" id="ARBA00023136"/>
    </source>
</evidence>
<feature type="transmembrane region" description="Helical" evidence="7">
    <location>
        <begin position="17"/>
        <end position="34"/>
    </location>
</feature>
<evidence type="ECO:0000313" key="9">
    <source>
        <dbReference type="EMBL" id="RUT10069.1"/>
    </source>
</evidence>
<feature type="transmembrane region" description="Helical" evidence="7">
    <location>
        <begin position="82"/>
        <end position="105"/>
    </location>
</feature>
<proteinExistence type="inferred from homology"/>
<dbReference type="PANTHER" id="PTHR43731">
    <property type="entry name" value="RHOMBOID PROTEASE"/>
    <property type="match status" value="1"/>
</dbReference>
<comment type="similarity">
    <text evidence="2">Belongs to the peptidase S54 family.</text>
</comment>
<evidence type="ECO:0000313" key="10">
    <source>
        <dbReference type="Proteomes" id="UP000271624"/>
    </source>
</evidence>
<dbReference type="Pfam" id="PF01694">
    <property type="entry name" value="Rhomboid"/>
    <property type="match status" value="1"/>
</dbReference>
<evidence type="ECO:0000256" key="2">
    <source>
        <dbReference type="ARBA" id="ARBA00009045"/>
    </source>
</evidence>
<dbReference type="GO" id="GO:0004252">
    <property type="term" value="F:serine-type endopeptidase activity"/>
    <property type="evidence" value="ECO:0007669"/>
    <property type="project" value="InterPro"/>
</dbReference>
<dbReference type="RefSeq" id="WP_127078622.1">
    <property type="nucleotide sequence ID" value="NZ_RSCL01000001.1"/>
</dbReference>
<comment type="caution">
    <text evidence="9">The sequence shown here is derived from an EMBL/GenBank/DDBJ whole genome shotgun (WGS) entry which is preliminary data.</text>
</comment>
<dbReference type="GO" id="GO:0006508">
    <property type="term" value="P:proteolysis"/>
    <property type="evidence" value="ECO:0007669"/>
    <property type="project" value="UniProtKB-KW"/>
</dbReference>
<keyword evidence="3 7" id="KW-0812">Transmembrane</keyword>
<dbReference type="GO" id="GO:0016020">
    <property type="term" value="C:membrane"/>
    <property type="evidence" value="ECO:0007669"/>
    <property type="project" value="UniProtKB-SubCell"/>
</dbReference>
<keyword evidence="4" id="KW-0378">Hydrolase</keyword>
<feature type="transmembrane region" description="Helical" evidence="7">
    <location>
        <begin position="171"/>
        <end position="192"/>
    </location>
</feature>
<protein>
    <submittedName>
        <fullName evidence="9">Rhomboid family intramembrane serine protease</fullName>
    </submittedName>
</protein>
<dbReference type="InterPro" id="IPR050925">
    <property type="entry name" value="Rhomboid_protease_S54"/>
</dbReference>
<feature type="transmembrane region" description="Helical" evidence="7">
    <location>
        <begin position="46"/>
        <end position="76"/>
    </location>
</feature>
<dbReference type="AlphaFoldDB" id="A0A3S1CTC4"/>
<evidence type="ECO:0000256" key="5">
    <source>
        <dbReference type="ARBA" id="ARBA00022989"/>
    </source>
</evidence>
<keyword evidence="5 7" id="KW-1133">Transmembrane helix</keyword>
<feature type="transmembrane region" description="Helical" evidence="7">
    <location>
        <begin position="117"/>
        <end position="135"/>
    </location>
</feature>
<name>A0A3S1CTC4_9CYAN</name>
<keyword evidence="6 7" id="KW-0472">Membrane</keyword>
<evidence type="ECO:0000256" key="4">
    <source>
        <dbReference type="ARBA" id="ARBA00022801"/>
    </source>
</evidence>
<accession>A0A3S1CTC4</accession>
<organism evidence="9 10">
    <name type="scientific">Dulcicalothrix desertica PCC 7102</name>
    <dbReference type="NCBI Taxonomy" id="232991"/>
    <lineage>
        <taxon>Bacteria</taxon>
        <taxon>Bacillati</taxon>
        <taxon>Cyanobacteriota</taxon>
        <taxon>Cyanophyceae</taxon>
        <taxon>Nostocales</taxon>
        <taxon>Calotrichaceae</taxon>
        <taxon>Dulcicalothrix</taxon>
    </lineage>
</organism>
<evidence type="ECO:0000256" key="1">
    <source>
        <dbReference type="ARBA" id="ARBA00004141"/>
    </source>
</evidence>
<keyword evidence="10" id="KW-1185">Reference proteome</keyword>
<dbReference type="Proteomes" id="UP000271624">
    <property type="component" value="Unassembled WGS sequence"/>
</dbReference>
<evidence type="ECO:0000259" key="8">
    <source>
        <dbReference type="Pfam" id="PF01694"/>
    </source>
</evidence>